<gene>
    <name evidence="2" type="ORF">GCM10022226_28210</name>
</gene>
<evidence type="ECO:0000313" key="2">
    <source>
        <dbReference type="EMBL" id="GAA3806469.1"/>
    </source>
</evidence>
<comment type="caution">
    <text evidence="2">The sequence shown here is derived from an EMBL/GenBank/DDBJ whole genome shotgun (WGS) entry which is preliminary data.</text>
</comment>
<dbReference type="Proteomes" id="UP001500888">
    <property type="component" value="Unassembled WGS sequence"/>
</dbReference>
<protein>
    <submittedName>
        <fullName evidence="2">Uncharacterized protein</fullName>
    </submittedName>
</protein>
<sequence length="88" mass="9276">MKAAYIVGVSVPVEEFRARLAEVPGAVLVQELPHARVVVVLESRSAVKALAALDGVTAIREDRPERLTQWPADPPGGSAPPASTPEPN</sequence>
<accession>A0ABP7HX72</accession>
<dbReference type="EMBL" id="BAAAZR010000004">
    <property type="protein sequence ID" value="GAA3806469.1"/>
    <property type="molecule type" value="Genomic_DNA"/>
</dbReference>
<organism evidence="2 3">
    <name type="scientific">Sphaerisporangium flaviroseum</name>
    <dbReference type="NCBI Taxonomy" id="509199"/>
    <lineage>
        <taxon>Bacteria</taxon>
        <taxon>Bacillati</taxon>
        <taxon>Actinomycetota</taxon>
        <taxon>Actinomycetes</taxon>
        <taxon>Streptosporangiales</taxon>
        <taxon>Streptosporangiaceae</taxon>
        <taxon>Sphaerisporangium</taxon>
    </lineage>
</organism>
<dbReference type="RefSeq" id="WP_344938737.1">
    <property type="nucleotide sequence ID" value="NZ_BAAAZR010000004.1"/>
</dbReference>
<proteinExistence type="predicted"/>
<feature type="region of interest" description="Disordered" evidence="1">
    <location>
        <begin position="61"/>
        <end position="88"/>
    </location>
</feature>
<name>A0ABP7HX72_9ACTN</name>
<evidence type="ECO:0000313" key="3">
    <source>
        <dbReference type="Proteomes" id="UP001500888"/>
    </source>
</evidence>
<keyword evidence="3" id="KW-1185">Reference proteome</keyword>
<evidence type="ECO:0000256" key="1">
    <source>
        <dbReference type="SAM" id="MobiDB-lite"/>
    </source>
</evidence>
<feature type="compositionally biased region" description="Pro residues" evidence="1">
    <location>
        <begin position="72"/>
        <end position="88"/>
    </location>
</feature>
<reference evidence="3" key="1">
    <citation type="journal article" date="2019" name="Int. J. Syst. Evol. Microbiol.">
        <title>The Global Catalogue of Microorganisms (GCM) 10K type strain sequencing project: providing services to taxonomists for standard genome sequencing and annotation.</title>
        <authorList>
            <consortium name="The Broad Institute Genomics Platform"/>
            <consortium name="The Broad Institute Genome Sequencing Center for Infectious Disease"/>
            <person name="Wu L."/>
            <person name="Ma J."/>
        </authorList>
    </citation>
    <scope>NUCLEOTIDE SEQUENCE [LARGE SCALE GENOMIC DNA]</scope>
    <source>
        <strain evidence="3">JCM 16908</strain>
    </source>
</reference>